<dbReference type="EMBL" id="CP003345">
    <property type="protein sequence ID" value="AFM03949.1"/>
    <property type="molecule type" value="Genomic_DNA"/>
</dbReference>
<dbReference type="Proteomes" id="UP000006054">
    <property type="component" value="Chromosome"/>
</dbReference>
<gene>
    <name evidence="2" type="ordered locus">Fleli_1527</name>
</gene>
<dbReference type="Pfam" id="PF18736">
    <property type="entry name" value="pEK499_p136"/>
    <property type="match status" value="1"/>
</dbReference>
<accession>I4AJ14</accession>
<proteinExistence type="predicted"/>
<organism evidence="2 3">
    <name type="scientific">Bernardetia litoralis (strain ATCC 23117 / DSM 6794 / NBRC 15988 / NCIMB 1366 / Fx l1 / Sio-4)</name>
    <name type="common">Flexibacter litoralis</name>
    <dbReference type="NCBI Taxonomy" id="880071"/>
    <lineage>
        <taxon>Bacteria</taxon>
        <taxon>Pseudomonadati</taxon>
        <taxon>Bacteroidota</taxon>
        <taxon>Cytophagia</taxon>
        <taxon>Cytophagales</taxon>
        <taxon>Bernardetiaceae</taxon>
        <taxon>Bernardetia</taxon>
    </lineage>
</organism>
<keyword evidence="3" id="KW-1185">Reference proteome</keyword>
<evidence type="ECO:0000313" key="3">
    <source>
        <dbReference type="Proteomes" id="UP000006054"/>
    </source>
</evidence>
<dbReference type="InterPro" id="IPR041318">
    <property type="entry name" value="pEK499_p136"/>
</dbReference>
<dbReference type="KEGG" id="fli:Fleli_1527"/>
<dbReference type="HOGENOM" id="CLU_771064_0_0_10"/>
<evidence type="ECO:0000259" key="1">
    <source>
        <dbReference type="Pfam" id="PF18736"/>
    </source>
</evidence>
<dbReference type="AlphaFoldDB" id="I4AJ14"/>
<sequence>MPKLTNWTPEETEIALRLQRAFFNSFSRFLEDIENDYDNRNMRYYLQEIADIQKEEEYTEHLLHSCVILPKLLAWTLLREQDAWKNIIPNKNDTVYSKDWKINESCSINFANEKNKNLVELFSRIRNSIVHYRFKLDSEVENITFEDYRTDGSNKIIMKLNLLYFNNEMLFPHIMKVEKWIIENNEQETQIGDYFGVIQTLYAYGEWLQVLLYNCNDDEFTLEDFKNKLDKKGFKGKEEFLKYNTGALYSLLFHISSMYELGEANDSVITKAGIKMKDICTEYPNKIIKPVTCEEFDELSLVTFLRRIRNATLHGNFEFEQLEDNSIIYSFSSNGKSYAFKMLFVMDLEKIITNIIKDE</sequence>
<name>I4AJ14_BERLS</name>
<dbReference type="RefSeq" id="WP_014797406.1">
    <property type="nucleotide sequence ID" value="NC_018018.1"/>
</dbReference>
<dbReference type="PATRIC" id="fig|880071.3.peg.1508"/>
<reference evidence="3" key="1">
    <citation type="submission" date="2012-06" db="EMBL/GenBank/DDBJ databases">
        <title>The complete genome of Flexibacter litoralis DSM 6794.</title>
        <authorList>
            <person name="Lucas S."/>
            <person name="Copeland A."/>
            <person name="Lapidus A."/>
            <person name="Glavina del Rio T."/>
            <person name="Dalin E."/>
            <person name="Tice H."/>
            <person name="Bruce D."/>
            <person name="Goodwin L."/>
            <person name="Pitluck S."/>
            <person name="Peters L."/>
            <person name="Ovchinnikova G."/>
            <person name="Lu M."/>
            <person name="Kyrpides N."/>
            <person name="Mavromatis K."/>
            <person name="Ivanova N."/>
            <person name="Brettin T."/>
            <person name="Detter J.C."/>
            <person name="Han C."/>
            <person name="Larimer F."/>
            <person name="Land M."/>
            <person name="Hauser L."/>
            <person name="Markowitz V."/>
            <person name="Cheng J.-F."/>
            <person name="Hugenholtz P."/>
            <person name="Woyke T."/>
            <person name="Wu D."/>
            <person name="Spring S."/>
            <person name="Lang E."/>
            <person name="Kopitz M."/>
            <person name="Brambilla E."/>
            <person name="Klenk H.-P."/>
            <person name="Eisen J.A."/>
        </authorList>
    </citation>
    <scope>NUCLEOTIDE SEQUENCE [LARGE SCALE GENOMIC DNA]</scope>
    <source>
        <strain evidence="3">ATCC 23117 / DSM 6794 / NBRC 15988 / NCIMB 1366 / Sio-4</strain>
    </source>
</reference>
<protein>
    <recommendedName>
        <fullName evidence="1">pEK499-p136 HEPN domain-containing protein</fullName>
    </recommendedName>
</protein>
<feature type="domain" description="pEK499-p136 HEPN" evidence="1">
    <location>
        <begin position="72"/>
        <end position="154"/>
    </location>
</feature>
<evidence type="ECO:0000313" key="2">
    <source>
        <dbReference type="EMBL" id="AFM03949.1"/>
    </source>
</evidence>
<dbReference type="STRING" id="880071.Fleli_1527"/>